<dbReference type="FunCoup" id="A0A7J7CA40">
    <property type="interactions" value="16"/>
</dbReference>
<feature type="domain" description="NB-ARC" evidence="4">
    <location>
        <begin position="164"/>
        <end position="334"/>
    </location>
</feature>
<dbReference type="SUPFAM" id="SSF52058">
    <property type="entry name" value="L domain-like"/>
    <property type="match status" value="1"/>
</dbReference>
<dbReference type="FunFam" id="1.10.8.430:FF:000003">
    <property type="entry name" value="Probable disease resistance protein At5g66910"/>
    <property type="match status" value="1"/>
</dbReference>
<dbReference type="InterPro" id="IPR041118">
    <property type="entry name" value="Rx_N"/>
</dbReference>
<dbReference type="Pfam" id="PF18052">
    <property type="entry name" value="Rx_N"/>
    <property type="match status" value="1"/>
</dbReference>
<evidence type="ECO:0000256" key="2">
    <source>
        <dbReference type="ARBA" id="ARBA00022741"/>
    </source>
</evidence>
<evidence type="ECO:0000259" key="4">
    <source>
        <dbReference type="Pfam" id="PF00931"/>
    </source>
</evidence>
<dbReference type="InterPro" id="IPR038005">
    <property type="entry name" value="RX-like_CC"/>
</dbReference>
<dbReference type="InterPro" id="IPR042197">
    <property type="entry name" value="Apaf_helical"/>
</dbReference>
<reference evidence="8 9" key="1">
    <citation type="journal article" date="2020" name="Nat. Commun.">
        <title>Genome of Tripterygium wilfordii and identification of cytochrome P450 involved in triptolide biosynthesis.</title>
        <authorList>
            <person name="Tu L."/>
            <person name="Su P."/>
            <person name="Zhang Z."/>
            <person name="Gao L."/>
            <person name="Wang J."/>
            <person name="Hu T."/>
            <person name="Zhou J."/>
            <person name="Zhang Y."/>
            <person name="Zhao Y."/>
            <person name="Liu Y."/>
            <person name="Song Y."/>
            <person name="Tong Y."/>
            <person name="Lu Y."/>
            <person name="Yang J."/>
            <person name="Xu C."/>
            <person name="Jia M."/>
            <person name="Peters R.J."/>
            <person name="Huang L."/>
            <person name="Gao W."/>
        </authorList>
    </citation>
    <scope>NUCLEOTIDE SEQUENCE [LARGE SCALE GENOMIC DNA]</scope>
    <source>
        <strain evidence="9">cv. XIE 37</strain>
        <tissue evidence="8">Leaf</tissue>
    </source>
</reference>
<dbReference type="Gene3D" id="1.10.10.10">
    <property type="entry name" value="Winged helix-like DNA-binding domain superfamily/Winged helix DNA-binding domain"/>
    <property type="match status" value="1"/>
</dbReference>
<dbReference type="Gene3D" id="1.20.5.4130">
    <property type="match status" value="1"/>
</dbReference>
<sequence length="884" mass="101412">MAEAVVSFLLDRLADVLDQFEFKINVRREVMHLQDELKRMRCFLKDADAKQDDDERVRNWVSEIRNVAYDAEDLIDSFILKIDSLKKKNFVKRYASFHKELRDRSKIADDLEALRLRVQHISASRETYGIRNIGEGISQASETLRKLRTSSPRGEDMDIVGLDDDIATVVARLVGESSWHAISIVGMGGIGKTTLARKIYNHADIGTYFPSRAWIYVSQQFNARGILAAIIKQIASPREKLELLGDEELEEMLIEHLRRRRYLVVLDDIWTTTAWDHLAKAFPRKSNGSRLLLTTRNRNVALHADAQTVPYNLNFLNKENSWELFCKKAFTSTSCPPQLEETGEEIVEKCGGLPLAIIVVGGLLSRKKKFVEWERVLENMHTHFARDPNGVTAILALSYNDLPYYLKACFLHLGLFPEDHFISTHKLFRLWIAEGLIQHQDERMEDIAEDYLNELIGRNMVQVARMSINDRVKYCRLHDLLRESAISKAKTENFLEVDEIQRITPSATSRRQAIYSAVDEISIGRLSKHLRSLLLFIINVRRQSTYRFHNPYRSVTDIDYITRSFKLLRVLELEGITCGSIPSTIGGLIHLKYLGLRQTNLQSLPPDIGSLTNLQTLDIAANLHLMIVPNVIWKMKNLRHLCMCGNKYGGCLQIDTLQNLQTLSEIHLDRWKQNNSSNLTSLRKLGLRGNFNTDTTAIFNSIVELIQLQSLYLRAEDAEFPPLTQLSSLRRLVKLHLRGEITHFPSLQEFPPNFSQLTLEHTSLSQGSIEILEKLPKLEVLRLKARSYNGETLAISANGFPQLEVLELDSLESLQEWSVEAGAMPRLIRLRIFNCKGLKMFPEEMKLLTALHELEIKEMPKVFVDRVRGGDFHKVQHIPAIIYI</sequence>
<dbReference type="Gene3D" id="1.10.8.430">
    <property type="entry name" value="Helical domain of apoptotic protease-activating factors"/>
    <property type="match status" value="1"/>
</dbReference>
<dbReference type="InterPro" id="IPR044974">
    <property type="entry name" value="Disease_R_plants"/>
</dbReference>
<dbReference type="SUPFAM" id="SSF52540">
    <property type="entry name" value="P-loop containing nucleoside triphosphate hydrolases"/>
    <property type="match status" value="1"/>
</dbReference>
<dbReference type="Pfam" id="PF23598">
    <property type="entry name" value="LRR_14"/>
    <property type="match status" value="1"/>
</dbReference>
<keyword evidence="2" id="KW-0547">Nucleotide-binding</keyword>
<evidence type="ECO:0000313" key="9">
    <source>
        <dbReference type="Proteomes" id="UP000593562"/>
    </source>
</evidence>
<dbReference type="CDD" id="cd14798">
    <property type="entry name" value="RX-CC_like"/>
    <property type="match status" value="1"/>
</dbReference>
<dbReference type="InterPro" id="IPR058922">
    <property type="entry name" value="WHD_DRP"/>
</dbReference>
<dbReference type="InterPro" id="IPR027417">
    <property type="entry name" value="P-loop_NTPase"/>
</dbReference>
<keyword evidence="9" id="KW-1185">Reference proteome</keyword>
<dbReference type="GO" id="GO:0043531">
    <property type="term" value="F:ADP binding"/>
    <property type="evidence" value="ECO:0007669"/>
    <property type="project" value="InterPro"/>
</dbReference>
<dbReference type="FunFam" id="3.40.50.300:FF:001091">
    <property type="entry name" value="Probable disease resistance protein At1g61300"/>
    <property type="match status" value="1"/>
</dbReference>
<proteinExistence type="predicted"/>
<evidence type="ECO:0000259" key="5">
    <source>
        <dbReference type="Pfam" id="PF18052"/>
    </source>
</evidence>
<comment type="caution">
    <text evidence="8">The sequence shown here is derived from an EMBL/GenBank/DDBJ whole genome shotgun (WGS) entry which is preliminary data.</text>
</comment>
<organism evidence="8 9">
    <name type="scientific">Tripterygium wilfordii</name>
    <name type="common">Thunder God vine</name>
    <dbReference type="NCBI Taxonomy" id="458696"/>
    <lineage>
        <taxon>Eukaryota</taxon>
        <taxon>Viridiplantae</taxon>
        <taxon>Streptophyta</taxon>
        <taxon>Embryophyta</taxon>
        <taxon>Tracheophyta</taxon>
        <taxon>Spermatophyta</taxon>
        <taxon>Magnoliopsida</taxon>
        <taxon>eudicotyledons</taxon>
        <taxon>Gunneridae</taxon>
        <taxon>Pentapetalae</taxon>
        <taxon>rosids</taxon>
        <taxon>fabids</taxon>
        <taxon>Celastrales</taxon>
        <taxon>Celastraceae</taxon>
        <taxon>Tripterygium</taxon>
    </lineage>
</organism>
<evidence type="ECO:0000313" key="8">
    <source>
        <dbReference type="EMBL" id="KAF5731034.1"/>
    </source>
</evidence>
<dbReference type="PANTHER" id="PTHR23155">
    <property type="entry name" value="DISEASE RESISTANCE PROTEIN RP"/>
    <property type="match status" value="1"/>
</dbReference>
<dbReference type="GO" id="GO:0098542">
    <property type="term" value="P:defense response to other organism"/>
    <property type="evidence" value="ECO:0007669"/>
    <property type="project" value="TreeGrafter"/>
</dbReference>
<evidence type="ECO:0000256" key="3">
    <source>
        <dbReference type="ARBA" id="ARBA00022821"/>
    </source>
</evidence>
<feature type="domain" description="Disease resistance protein winged helix" evidence="6">
    <location>
        <begin position="415"/>
        <end position="483"/>
    </location>
</feature>
<gene>
    <name evidence="8" type="ORF">HS088_TW19G00637</name>
</gene>
<dbReference type="AlphaFoldDB" id="A0A7J7CA40"/>
<keyword evidence="3" id="KW-0611">Plant defense</keyword>
<dbReference type="PRINTS" id="PR00364">
    <property type="entry name" value="DISEASERSIST"/>
</dbReference>
<dbReference type="Gene3D" id="3.40.50.300">
    <property type="entry name" value="P-loop containing nucleotide triphosphate hydrolases"/>
    <property type="match status" value="1"/>
</dbReference>
<dbReference type="Gene3D" id="3.80.10.10">
    <property type="entry name" value="Ribonuclease Inhibitor"/>
    <property type="match status" value="2"/>
</dbReference>
<dbReference type="PANTHER" id="PTHR23155:SF1193">
    <property type="entry name" value="DISEASE RESISTANCE PROTEIN RPP13-RELATED"/>
    <property type="match status" value="1"/>
</dbReference>
<name>A0A7J7CA40_TRIWF</name>
<dbReference type="InterPro" id="IPR002182">
    <property type="entry name" value="NB-ARC"/>
</dbReference>
<dbReference type="InterPro" id="IPR032675">
    <property type="entry name" value="LRR_dom_sf"/>
</dbReference>
<dbReference type="Pfam" id="PF23559">
    <property type="entry name" value="WHD_DRP"/>
    <property type="match status" value="1"/>
</dbReference>
<evidence type="ECO:0000256" key="1">
    <source>
        <dbReference type="ARBA" id="ARBA00022737"/>
    </source>
</evidence>
<accession>A0A7J7CA40</accession>
<dbReference type="InParanoid" id="A0A7J7CA40"/>
<protein>
    <submittedName>
        <fullName evidence="8">Putative disease resistance protein</fullName>
    </submittedName>
</protein>
<dbReference type="Proteomes" id="UP000593562">
    <property type="component" value="Unassembled WGS sequence"/>
</dbReference>
<evidence type="ECO:0000259" key="6">
    <source>
        <dbReference type="Pfam" id="PF23559"/>
    </source>
</evidence>
<feature type="domain" description="Disease resistance R13L4/SHOC-2-like LRR" evidence="7">
    <location>
        <begin position="562"/>
        <end position="839"/>
    </location>
</feature>
<dbReference type="InterPro" id="IPR036388">
    <property type="entry name" value="WH-like_DNA-bd_sf"/>
</dbReference>
<dbReference type="InterPro" id="IPR055414">
    <property type="entry name" value="LRR_R13L4/SHOC2-like"/>
</dbReference>
<keyword evidence="1" id="KW-0677">Repeat</keyword>
<feature type="domain" description="Disease resistance N-terminal" evidence="5">
    <location>
        <begin position="5"/>
        <end position="89"/>
    </location>
</feature>
<evidence type="ECO:0000259" key="7">
    <source>
        <dbReference type="Pfam" id="PF23598"/>
    </source>
</evidence>
<dbReference type="OrthoDB" id="646178at2759"/>
<dbReference type="EMBL" id="JAAARO010000019">
    <property type="protein sequence ID" value="KAF5731034.1"/>
    <property type="molecule type" value="Genomic_DNA"/>
</dbReference>
<dbReference type="FunFam" id="1.10.10.10:FF:000322">
    <property type="entry name" value="Probable disease resistance protein At1g63360"/>
    <property type="match status" value="1"/>
</dbReference>
<dbReference type="Pfam" id="PF00931">
    <property type="entry name" value="NB-ARC"/>
    <property type="match status" value="1"/>
</dbReference>